<name>A0A371EMC4_MUCPR</name>
<accession>A0A371EMC4</accession>
<feature type="compositionally biased region" description="Basic and acidic residues" evidence="1">
    <location>
        <begin position="11"/>
        <end position="20"/>
    </location>
</feature>
<evidence type="ECO:0000256" key="1">
    <source>
        <dbReference type="SAM" id="MobiDB-lite"/>
    </source>
</evidence>
<keyword evidence="4" id="KW-1185">Reference proteome</keyword>
<dbReference type="AlphaFoldDB" id="A0A371EMC4"/>
<feature type="non-terminal residue" evidence="3">
    <location>
        <position position="1"/>
    </location>
</feature>
<dbReference type="EMBL" id="QJKJ01013100">
    <property type="protein sequence ID" value="RDX67203.1"/>
    <property type="molecule type" value="Genomic_DNA"/>
</dbReference>
<evidence type="ECO:0000313" key="3">
    <source>
        <dbReference type="EMBL" id="RDX67203.1"/>
    </source>
</evidence>
<sequence>MTHDGANTSKSKLDKKDKGKTQLKVNKGGVCREKKDCFKGKQTKQISKNSTTRKVKVYNPYDKKLDASCFFIGYPKKSKGYKFYCPIHSMRIVESGTGQFIENDQFSGNEKSQKVDIIETHDEFSSPKVSYQDVVPLVVLQSNNTQNQ</sequence>
<dbReference type="OrthoDB" id="1429646at2759"/>
<gene>
    <name evidence="3" type="ORF">CR513_53944</name>
</gene>
<feature type="domain" description="Retroviral polymerase SH3-like" evidence="2">
    <location>
        <begin position="68"/>
        <end position="112"/>
    </location>
</feature>
<dbReference type="Pfam" id="PF25597">
    <property type="entry name" value="SH3_retrovirus"/>
    <property type="match status" value="1"/>
</dbReference>
<feature type="region of interest" description="Disordered" evidence="1">
    <location>
        <begin position="1"/>
        <end position="25"/>
    </location>
</feature>
<evidence type="ECO:0000259" key="2">
    <source>
        <dbReference type="Pfam" id="PF25597"/>
    </source>
</evidence>
<protein>
    <recommendedName>
        <fullName evidence="2">Retroviral polymerase SH3-like domain-containing protein</fullName>
    </recommendedName>
</protein>
<dbReference type="InterPro" id="IPR057670">
    <property type="entry name" value="SH3_retrovirus"/>
</dbReference>
<comment type="caution">
    <text evidence="3">The sequence shown here is derived from an EMBL/GenBank/DDBJ whole genome shotgun (WGS) entry which is preliminary data.</text>
</comment>
<reference evidence="3" key="1">
    <citation type="submission" date="2018-05" db="EMBL/GenBank/DDBJ databases">
        <title>Draft genome of Mucuna pruriens seed.</title>
        <authorList>
            <person name="Nnadi N.E."/>
            <person name="Vos R."/>
            <person name="Hasami M.H."/>
            <person name="Devisetty U.K."/>
            <person name="Aguiy J.C."/>
        </authorList>
    </citation>
    <scope>NUCLEOTIDE SEQUENCE [LARGE SCALE GENOMIC DNA]</scope>
    <source>
        <strain evidence="3">JCA_2017</strain>
    </source>
</reference>
<proteinExistence type="predicted"/>
<organism evidence="3 4">
    <name type="scientific">Mucuna pruriens</name>
    <name type="common">Velvet bean</name>
    <name type="synonym">Dolichos pruriens</name>
    <dbReference type="NCBI Taxonomy" id="157652"/>
    <lineage>
        <taxon>Eukaryota</taxon>
        <taxon>Viridiplantae</taxon>
        <taxon>Streptophyta</taxon>
        <taxon>Embryophyta</taxon>
        <taxon>Tracheophyta</taxon>
        <taxon>Spermatophyta</taxon>
        <taxon>Magnoliopsida</taxon>
        <taxon>eudicotyledons</taxon>
        <taxon>Gunneridae</taxon>
        <taxon>Pentapetalae</taxon>
        <taxon>rosids</taxon>
        <taxon>fabids</taxon>
        <taxon>Fabales</taxon>
        <taxon>Fabaceae</taxon>
        <taxon>Papilionoideae</taxon>
        <taxon>50 kb inversion clade</taxon>
        <taxon>NPAAA clade</taxon>
        <taxon>indigoferoid/millettioid clade</taxon>
        <taxon>Phaseoleae</taxon>
        <taxon>Mucuna</taxon>
    </lineage>
</organism>
<dbReference type="Proteomes" id="UP000257109">
    <property type="component" value="Unassembled WGS sequence"/>
</dbReference>
<evidence type="ECO:0000313" key="4">
    <source>
        <dbReference type="Proteomes" id="UP000257109"/>
    </source>
</evidence>